<sequence length="1178" mass="125019">MSPPQASGEAIAGGAAGGANTSDPVTRANRNQRAASDPAASAFVAASAGSGKTKLLIDRLLRLMLAGSDPARLLCLTYTRAAAAEMAMRLNRVLASWVGIEDGALDRELAALGVAANADQRAAARELFARVLDLPGGMRISTIHAFCQSVLRRFPLEAALSPHFRLIEEADAALARQEAREAVLAAALGQKRQEAALTFLAATTDADTFAALVETISADGPRWERFLRLGVEQQGSALRRALGITATSLPDLLTAAARGIPDEATLRAALQTTAAQGSPSVAARATALLAWLEKDIPARTACWAEWHRLFVTAEGLPLALSSLLNKNLLRAAPALAAPIEAAQRHALEIADQRAALALAEATLALLTLAGPMRADYAARKEAGGYLDYHDLISRTLALLDAERVGWVLYKLDGGIDHLLIDEAQDTAPAQWRIARALSAEFFAGAGARGARRTVFAVGDVKQSIYSFQGAAPAELRPARDAWRRAVEAAGATWRDVPLDVSFRAAAPILDLVDAVFADPQAAHGVVEPGERLSHQAARRGAAGRVELWPLLRAPEAPAEAPSWSLPDSNRGQSTARQRLAERLAGWIAATVRGGEVLASRGRAVQAGDVLVLVRRRDAFSAALVRALKAADVRVAGLDRLSLTEPPAVADLLTLCDVLLLPEDELSLAALLTSPLGGLSDDSLMALALERREGLWETLRARAAERAEWQDAADFLQRLRARVDFTTPFALLTEALGRLGGRARLYARLGPEAAEPVDELLAAARSYGETHPPSLQGFVQWVRSSGAEIKREAEAAGNAVRVMTVHGAKGLQAPLVILPDTTGLPPPERAPLLWAEDPAGGEVPLWAPRKDMRSAAFSRLLAARGERQREEHNRLLYVALTRAEDWLVVCGAEGGKAPPETCWYRLVERGMARCDAARDEACLAIDTSGERLARVLSSPQSAPLEAMPAREVVSDVPLPPWAGRAPDWRPAPLPAEPALPTPLAPSRPEGAEDGPVPPAASPLGARERAGAAARQRGQILHALLQHLPDIPPSRQASAAAAFLARSGLTAARAAALAEEALALLRDPELAPLFGPQGRAEVPITGVIGGRVVGGMIDRLAVLPDRVLIADYKTSAAVPRHAAATPVLYLRQMAAYRAVLRAIHGDRPVLCALVWTASCRVDFLPASLLDAAARAWEIPA</sequence>
<proteinExistence type="predicted"/>
<evidence type="ECO:0000256" key="13">
    <source>
        <dbReference type="ARBA" id="ARBA00034923"/>
    </source>
</evidence>
<dbReference type="GO" id="GO:0005524">
    <property type="term" value="F:ATP binding"/>
    <property type="evidence" value="ECO:0007669"/>
    <property type="project" value="UniProtKB-UniRule"/>
</dbReference>
<dbReference type="InterPro" id="IPR014016">
    <property type="entry name" value="UvrD-like_ATP-bd"/>
</dbReference>
<evidence type="ECO:0000256" key="6">
    <source>
        <dbReference type="ARBA" id="ARBA00022839"/>
    </source>
</evidence>
<dbReference type="Pfam" id="PF13361">
    <property type="entry name" value="UvrD_C"/>
    <property type="match status" value="1"/>
</dbReference>
<evidence type="ECO:0000259" key="17">
    <source>
        <dbReference type="PROSITE" id="PS51198"/>
    </source>
</evidence>
<dbReference type="GO" id="GO:0004527">
    <property type="term" value="F:exonuclease activity"/>
    <property type="evidence" value="ECO:0007669"/>
    <property type="project" value="UniProtKB-KW"/>
</dbReference>
<evidence type="ECO:0000256" key="4">
    <source>
        <dbReference type="ARBA" id="ARBA00022801"/>
    </source>
</evidence>
<reference evidence="19" key="1">
    <citation type="journal article" date="2020" name="mSystems">
        <title>Genome- and Community-Level Interaction Insights into Carbon Utilization and Element Cycling Functions of Hydrothermarchaeota in Hydrothermal Sediment.</title>
        <authorList>
            <person name="Zhou Z."/>
            <person name="Liu Y."/>
            <person name="Xu W."/>
            <person name="Pan J."/>
            <person name="Luo Z.H."/>
            <person name="Li M."/>
        </authorList>
    </citation>
    <scope>NUCLEOTIDE SEQUENCE</scope>
    <source>
        <strain evidence="19">SpSt-997</strain>
    </source>
</reference>
<dbReference type="InterPro" id="IPR038726">
    <property type="entry name" value="PDDEXK_AddAB-type"/>
</dbReference>
<keyword evidence="2 15" id="KW-0547">Nucleotide-binding</keyword>
<dbReference type="GO" id="GO:0000725">
    <property type="term" value="P:recombinational repair"/>
    <property type="evidence" value="ECO:0007669"/>
    <property type="project" value="TreeGrafter"/>
</dbReference>
<evidence type="ECO:0000259" key="18">
    <source>
        <dbReference type="PROSITE" id="PS51217"/>
    </source>
</evidence>
<dbReference type="PROSITE" id="PS51217">
    <property type="entry name" value="UVRD_HELICASE_CTER"/>
    <property type="match status" value="1"/>
</dbReference>
<dbReference type="SUPFAM" id="SSF52980">
    <property type="entry name" value="Restriction endonuclease-like"/>
    <property type="match status" value="1"/>
</dbReference>
<evidence type="ECO:0000256" key="2">
    <source>
        <dbReference type="ARBA" id="ARBA00022741"/>
    </source>
</evidence>
<keyword evidence="10" id="KW-0413">Isomerase</keyword>
<dbReference type="GO" id="GO:0003677">
    <property type="term" value="F:DNA binding"/>
    <property type="evidence" value="ECO:0007669"/>
    <property type="project" value="UniProtKB-KW"/>
</dbReference>
<dbReference type="NCBIfam" id="TIGR02784">
    <property type="entry name" value="addA_alphas"/>
    <property type="match status" value="1"/>
</dbReference>
<comment type="catalytic activity">
    <reaction evidence="14">
        <text>ATP + H2O = ADP + phosphate + H(+)</text>
        <dbReference type="Rhea" id="RHEA:13065"/>
        <dbReference type="ChEBI" id="CHEBI:15377"/>
        <dbReference type="ChEBI" id="CHEBI:15378"/>
        <dbReference type="ChEBI" id="CHEBI:30616"/>
        <dbReference type="ChEBI" id="CHEBI:43474"/>
        <dbReference type="ChEBI" id="CHEBI:456216"/>
        <dbReference type="EC" id="5.6.2.4"/>
    </reaction>
</comment>
<dbReference type="AlphaFoldDB" id="A0A8J4HDY8"/>
<comment type="caution">
    <text evidence="19">The sequence shown here is derived from an EMBL/GenBank/DDBJ whole genome shotgun (WGS) entry which is preliminary data.</text>
</comment>
<feature type="region of interest" description="Disordered" evidence="16">
    <location>
        <begin position="966"/>
        <end position="1010"/>
    </location>
</feature>
<keyword evidence="7 15" id="KW-0067">ATP-binding</keyword>
<dbReference type="Pfam" id="PF12705">
    <property type="entry name" value="PDDEXK_1"/>
    <property type="match status" value="1"/>
</dbReference>
<accession>A0A8J4HDY8</accession>
<keyword evidence="4 15" id="KW-0378">Hydrolase</keyword>
<evidence type="ECO:0000256" key="14">
    <source>
        <dbReference type="ARBA" id="ARBA00048988"/>
    </source>
</evidence>
<organism evidence="19">
    <name type="scientific">Acidicaldus sp</name>
    <dbReference type="NCBI Taxonomy" id="1872105"/>
    <lineage>
        <taxon>Bacteria</taxon>
        <taxon>Pseudomonadati</taxon>
        <taxon>Pseudomonadota</taxon>
        <taxon>Alphaproteobacteria</taxon>
        <taxon>Acetobacterales</taxon>
        <taxon>Acetobacteraceae</taxon>
        <taxon>Acidicaldus</taxon>
    </lineage>
</organism>
<feature type="compositionally biased region" description="Polar residues" evidence="16">
    <location>
        <begin position="20"/>
        <end position="33"/>
    </location>
</feature>
<dbReference type="GO" id="GO:0005829">
    <property type="term" value="C:cytosol"/>
    <property type="evidence" value="ECO:0007669"/>
    <property type="project" value="TreeGrafter"/>
</dbReference>
<dbReference type="InterPro" id="IPR014017">
    <property type="entry name" value="DNA_helicase_UvrD-like_C"/>
</dbReference>
<evidence type="ECO:0000256" key="1">
    <source>
        <dbReference type="ARBA" id="ARBA00022722"/>
    </source>
</evidence>
<keyword evidence="6" id="KW-0269">Exonuclease</keyword>
<dbReference type="EMBL" id="DTQM01000266">
    <property type="protein sequence ID" value="HGC44328.1"/>
    <property type="molecule type" value="Genomic_DNA"/>
</dbReference>
<dbReference type="Gene3D" id="3.40.50.300">
    <property type="entry name" value="P-loop containing nucleotide triphosphate hydrolases"/>
    <property type="match status" value="4"/>
</dbReference>
<keyword evidence="9" id="KW-0234">DNA repair</keyword>
<evidence type="ECO:0000256" key="8">
    <source>
        <dbReference type="ARBA" id="ARBA00023125"/>
    </source>
</evidence>
<evidence type="ECO:0000256" key="5">
    <source>
        <dbReference type="ARBA" id="ARBA00022806"/>
    </source>
</evidence>
<evidence type="ECO:0000256" key="3">
    <source>
        <dbReference type="ARBA" id="ARBA00022763"/>
    </source>
</evidence>
<dbReference type="GO" id="GO:0043138">
    <property type="term" value="F:3'-5' DNA helicase activity"/>
    <property type="evidence" value="ECO:0007669"/>
    <property type="project" value="UniProtKB-EC"/>
</dbReference>
<dbReference type="EC" id="5.6.2.4" evidence="12"/>
<dbReference type="PROSITE" id="PS51198">
    <property type="entry name" value="UVRD_HELICASE_ATP_BIND"/>
    <property type="match status" value="1"/>
</dbReference>
<dbReference type="Gene3D" id="1.10.486.10">
    <property type="entry name" value="PCRA, domain 4"/>
    <property type="match status" value="1"/>
</dbReference>
<gene>
    <name evidence="19" type="primary">addA</name>
    <name evidence="19" type="ORF">ENY07_14070</name>
</gene>
<feature type="compositionally biased region" description="Low complexity" evidence="16">
    <location>
        <begin position="1"/>
        <end position="13"/>
    </location>
</feature>
<keyword evidence="3" id="KW-0227">DNA damage</keyword>
<dbReference type="InterPro" id="IPR000212">
    <property type="entry name" value="DNA_helicase_UvrD/REP"/>
</dbReference>
<keyword evidence="5 15" id="KW-0347">Helicase</keyword>
<feature type="compositionally biased region" description="Pro residues" evidence="16">
    <location>
        <begin position="968"/>
        <end position="984"/>
    </location>
</feature>
<evidence type="ECO:0000256" key="7">
    <source>
        <dbReference type="ARBA" id="ARBA00022840"/>
    </source>
</evidence>
<feature type="binding site" evidence="15">
    <location>
        <begin position="46"/>
        <end position="53"/>
    </location>
    <ligand>
        <name>ATP</name>
        <dbReference type="ChEBI" id="CHEBI:30616"/>
    </ligand>
</feature>
<dbReference type="Gene3D" id="3.90.320.10">
    <property type="match status" value="1"/>
</dbReference>
<evidence type="ECO:0000256" key="11">
    <source>
        <dbReference type="ARBA" id="ARBA00034617"/>
    </source>
</evidence>
<evidence type="ECO:0000313" key="19">
    <source>
        <dbReference type="EMBL" id="HGC44328.1"/>
    </source>
</evidence>
<evidence type="ECO:0000256" key="12">
    <source>
        <dbReference type="ARBA" id="ARBA00034808"/>
    </source>
</evidence>
<dbReference type="InterPro" id="IPR014151">
    <property type="entry name" value="DNA_helicase_AddA"/>
</dbReference>
<dbReference type="Pfam" id="PF00580">
    <property type="entry name" value="UvrD-helicase"/>
    <property type="match status" value="1"/>
</dbReference>
<keyword evidence="1" id="KW-0540">Nuclease</keyword>
<keyword evidence="8" id="KW-0238">DNA-binding</keyword>
<protein>
    <recommendedName>
        <fullName evidence="12">DNA 3'-5' helicase</fullName>
        <ecNumber evidence="12">5.6.2.4</ecNumber>
    </recommendedName>
    <alternativeName>
        <fullName evidence="13">DNA 3'-5' helicase II</fullName>
    </alternativeName>
</protein>
<evidence type="ECO:0000256" key="15">
    <source>
        <dbReference type="PROSITE-ProRule" id="PRU00560"/>
    </source>
</evidence>
<dbReference type="PANTHER" id="PTHR11070">
    <property type="entry name" value="UVRD / RECB / PCRA DNA HELICASE FAMILY MEMBER"/>
    <property type="match status" value="1"/>
</dbReference>
<feature type="domain" description="UvrD-like helicase C-terminal" evidence="18">
    <location>
        <begin position="535"/>
        <end position="809"/>
    </location>
</feature>
<name>A0A8J4HDY8_9PROT</name>
<dbReference type="InterPro" id="IPR027417">
    <property type="entry name" value="P-loop_NTPase"/>
</dbReference>
<comment type="catalytic activity">
    <reaction evidence="11">
        <text>Couples ATP hydrolysis with the unwinding of duplex DNA by translocating in the 3'-5' direction.</text>
        <dbReference type="EC" id="5.6.2.4"/>
    </reaction>
</comment>
<feature type="region of interest" description="Disordered" evidence="16">
    <location>
        <begin position="1"/>
        <end position="34"/>
    </location>
</feature>
<dbReference type="SUPFAM" id="SSF52540">
    <property type="entry name" value="P-loop containing nucleoside triphosphate hydrolases"/>
    <property type="match status" value="1"/>
</dbReference>
<evidence type="ECO:0000256" key="10">
    <source>
        <dbReference type="ARBA" id="ARBA00023235"/>
    </source>
</evidence>
<dbReference type="InterPro" id="IPR011335">
    <property type="entry name" value="Restrct_endonuc-II-like"/>
</dbReference>
<dbReference type="PANTHER" id="PTHR11070:SF2">
    <property type="entry name" value="ATP-DEPENDENT DNA HELICASE SRS2"/>
    <property type="match status" value="1"/>
</dbReference>
<feature type="domain" description="UvrD-like helicase ATP-binding" evidence="17">
    <location>
        <begin position="25"/>
        <end position="505"/>
    </location>
</feature>
<dbReference type="InterPro" id="IPR011604">
    <property type="entry name" value="PDDEXK-like_dom_sf"/>
</dbReference>
<evidence type="ECO:0000256" key="16">
    <source>
        <dbReference type="SAM" id="MobiDB-lite"/>
    </source>
</evidence>
<evidence type="ECO:0000256" key="9">
    <source>
        <dbReference type="ARBA" id="ARBA00023204"/>
    </source>
</evidence>
<dbReference type="GO" id="GO:0033202">
    <property type="term" value="C:DNA helicase complex"/>
    <property type="evidence" value="ECO:0007669"/>
    <property type="project" value="TreeGrafter"/>
</dbReference>